<evidence type="ECO:0000313" key="3">
    <source>
        <dbReference type="Proteomes" id="UP000534388"/>
    </source>
</evidence>
<evidence type="ECO:0000313" key="2">
    <source>
        <dbReference type="EMBL" id="MBA5639386.1"/>
    </source>
</evidence>
<feature type="transmembrane region" description="Helical" evidence="1">
    <location>
        <begin position="149"/>
        <end position="169"/>
    </location>
</feature>
<protein>
    <recommendedName>
        <fullName evidence="4">DUF4386 domain-containing protein</fullName>
    </recommendedName>
</protein>
<keyword evidence="3" id="KW-1185">Reference proteome</keyword>
<name>A0A7W2IDA7_9BURK</name>
<organism evidence="2 3">
    <name type="scientific">Rugamonas brunnea</name>
    <dbReference type="NCBI Taxonomy" id="2758569"/>
    <lineage>
        <taxon>Bacteria</taxon>
        <taxon>Pseudomonadati</taxon>
        <taxon>Pseudomonadota</taxon>
        <taxon>Betaproteobacteria</taxon>
        <taxon>Burkholderiales</taxon>
        <taxon>Oxalobacteraceae</taxon>
        <taxon>Telluria group</taxon>
        <taxon>Rugamonas</taxon>
    </lineage>
</organism>
<evidence type="ECO:0000256" key="1">
    <source>
        <dbReference type="SAM" id="Phobius"/>
    </source>
</evidence>
<reference evidence="2 3" key="1">
    <citation type="submission" date="2020-07" db="EMBL/GenBank/DDBJ databases">
        <title>Novel species isolated from subtropical streams in China.</title>
        <authorList>
            <person name="Lu H."/>
        </authorList>
    </citation>
    <scope>NUCLEOTIDE SEQUENCE [LARGE SCALE GENOMIC DNA]</scope>
    <source>
        <strain evidence="2 3">LX20W</strain>
    </source>
</reference>
<keyword evidence="1" id="KW-0472">Membrane</keyword>
<gene>
    <name evidence="2" type="ORF">H3H37_20185</name>
</gene>
<dbReference type="RefSeq" id="WP_182165859.1">
    <property type="nucleotide sequence ID" value="NZ_JACEZT010000015.1"/>
</dbReference>
<keyword evidence="1" id="KW-0812">Transmembrane</keyword>
<dbReference type="AlphaFoldDB" id="A0A7W2IDA7"/>
<dbReference type="EMBL" id="JACEZT010000015">
    <property type="protein sequence ID" value="MBA5639386.1"/>
    <property type="molecule type" value="Genomic_DNA"/>
</dbReference>
<keyword evidence="1" id="KW-1133">Transmembrane helix</keyword>
<feature type="transmembrane region" description="Helical" evidence="1">
    <location>
        <begin position="205"/>
        <end position="225"/>
    </location>
</feature>
<evidence type="ECO:0008006" key="4">
    <source>
        <dbReference type="Google" id="ProtNLM"/>
    </source>
</evidence>
<sequence>MTQTSNAMDPRRFVGWLAVIGATLAWLMAVLVAGAAKFDFDVLDRPAMMLAYSAQSQNLYRLSMWADILGWYLPFLAVGGYLWQPMRQRLGALADIGLAGLVVYAVLGIAGAGLLNLTLTPVAELAAHDPAAKTTAEALWITLQSGAQGLWNAEAPVLLLWGTAAARFLRAEKWGFGRLLTFDLCLFAIEFMFNLGGWRDLGETVQMATLVIHPLWLLLFGITLLRDSDLVRVAHYPAARQG</sequence>
<dbReference type="Proteomes" id="UP000534388">
    <property type="component" value="Unassembled WGS sequence"/>
</dbReference>
<feature type="transmembrane region" description="Helical" evidence="1">
    <location>
        <begin position="59"/>
        <end position="83"/>
    </location>
</feature>
<feature type="transmembrane region" description="Helical" evidence="1">
    <location>
        <begin position="90"/>
        <end position="115"/>
    </location>
</feature>
<comment type="caution">
    <text evidence="2">The sequence shown here is derived from an EMBL/GenBank/DDBJ whole genome shotgun (WGS) entry which is preliminary data.</text>
</comment>
<proteinExistence type="predicted"/>
<accession>A0A7W2IDA7</accession>
<feature type="transmembrane region" description="Helical" evidence="1">
    <location>
        <begin position="176"/>
        <end position="193"/>
    </location>
</feature>